<name>A0A2Z6B3U9_9BACT</name>
<proteinExistence type="predicted"/>
<evidence type="ECO:0000313" key="1">
    <source>
        <dbReference type="EMBL" id="BBD10118.1"/>
    </source>
</evidence>
<dbReference type="Proteomes" id="UP000269883">
    <property type="component" value="Plasmid pDFE"/>
</dbReference>
<dbReference type="EMBL" id="AP017379">
    <property type="protein sequence ID" value="BBD10118.1"/>
    <property type="molecule type" value="Genomic_DNA"/>
</dbReference>
<evidence type="ECO:0000313" key="2">
    <source>
        <dbReference type="Proteomes" id="UP000269883"/>
    </source>
</evidence>
<accession>A0A2Z6B3U9</accession>
<keyword evidence="1" id="KW-0614">Plasmid</keyword>
<dbReference type="RefSeq" id="WP_126381599.1">
    <property type="nucleotide sequence ID" value="NZ_AP017379.1"/>
</dbReference>
<geneLocation type="plasmid" evidence="2">
    <name>pdfe dna</name>
</geneLocation>
<dbReference type="AlphaFoldDB" id="A0A2Z6B3U9"/>
<gene>
    <name evidence="1" type="ORF">DFE_A0017</name>
</gene>
<protein>
    <submittedName>
        <fullName evidence="1">Phosphorylase</fullName>
    </submittedName>
</protein>
<keyword evidence="2" id="KW-1185">Reference proteome</keyword>
<sequence>MPSLKDIEGRKVCGNCGHGRFEMTSHTPPRFKMEEGEAKVGECHFDLRPIYEAFTAQLPLVLTKHYARIVVPDMSYGLEYDDCEDCPCWIPQDGEEQNSGDFKE</sequence>
<reference evidence="1 2" key="1">
    <citation type="journal article" date="2018" name="Sci. Adv.">
        <title>Multi-heme cytochromes provide a pathway for survival in energy-limited environments.</title>
        <authorList>
            <person name="Deng X."/>
            <person name="Dohmae N."/>
            <person name="Nealson K.H."/>
            <person name="Hashimoto K."/>
            <person name="Okamoto A."/>
        </authorList>
    </citation>
    <scope>NUCLEOTIDE SEQUENCE [LARGE SCALE GENOMIC DNA]</scope>
    <source>
        <strain evidence="1 2">IS5</strain>
        <plasmid evidence="2">pdfe dna</plasmid>
    </source>
</reference>
<organism evidence="1 2">
    <name type="scientific">Desulfovibrio ferrophilus</name>
    <dbReference type="NCBI Taxonomy" id="241368"/>
    <lineage>
        <taxon>Bacteria</taxon>
        <taxon>Pseudomonadati</taxon>
        <taxon>Thermodesulfobacteriota</taxon>
        <taxon>Desulfovibrionia</taxon>
        <taxon>Desulfovibrionales</taxon>
        <taxon>Desulfovibrionaceae</taxon>
        <taxon>Desulfovibrio</taxon>
    </lineage>
</organism>
<dbReference type="KEGG" id="dfl:DFE_A0017"/>